<dbReference type="GO" id="GO:0008483">
    <property type="term" value="F:transaminase activity"/>
    <property type="evidence" value="ECO:0007669"/>
    <property type="project" value="UniProtKB-KW"/>
</dbReference>
<dbReference type="InterPro" id="IPR000653">
    <property type="entry name" value="DegT/StrS_aminotransferase"/>
</dbReference>
<dbReference type="Gene3D" id="3.90.1150.10">
    <property type="entry name" value="Aspartate Aminotransferase, domain 1"/>
    <property type="match status" value="1"/>
</dbReference>
<dbReference type="Gene3D" id="3.40.640.10">
    <property type="entry name" value="Type I PLP-dependent aspartate aminotransferase-like (Major domain)"/>
    <property type="match status" value="1"/>
</dbReference>
<dbReference type="InterPro" id="IPR015422">
    <property type="entry name" value="PyrdxlP-dep_Trfase_small"/>
</dbReference>
<dbReference type="EMBL" id="PGXC01000008">
    <property type="protein sequence ID" value="PKK90115.1"/>
    <property type="molecule type" value="Genomic_DNA"/>
</dbReference>
<dbReference type="CDD" id="cd00616">
    <property type="entry name" value="AHBA_syn"/>
    <property type="match status" value="1"/>
</dbReference>
<dbReference type="InterPro" id="IPR026385">
    <property type="entry name" value="LegC-like"/>
</dbReference>
<feature type="modified residue" description="N6-(pyridoxal phosphate)lysine" evidence="2">
    <location>
        <position position="201"/>
    </location>
</feature>
<keyword evidence="2 3" id="KW-0663">Pyridoxal phosphate</keyword>
<dbReference type="Proteomes" id="UP000233256">
    <property type="component" value="Unassembled WGS sequence"/>
</dbReference>
<dbReference type="InterPro" id="IPR015421">
    <property type="entry name" value="PyrdxlP-dep_Trfase_major"/>
</dbReference>
<accession>A0A2N1PP47</accession>
<dbReference type="GO" id="GO:0000271">
    <property type="term" value="P:polysaccharide biosynthetic process"/>
    <property type="evidence" value="ECO:0007669"/>
    <property type="project" value="TreeGrafter"/>
</dbReference>
<comment type="caution">
    <text evidence="4">The sequence shown here is derived from an EMBL/GenBank/DDBJ whole genome shotgun (WGS) entry which is preliminary data.</text>
</comment>
<dbReference type="GO" id="GO:0030170">
    <property type="term" value="F:pyridoxal phosphate binding"/>
    <property type="evidence" value="ECO:0007669"/>
    <property type="project" value="TreeGrafter"/>
</dbReference>
<organism evidence="4 5">
    <name type="scientific">Candidatus Wallbacteria bacterium HGW-Wallbacteria-1</name>
    <dbReference type="NCBI Taxonomy" id="2013854"/>
    <lineage>
        <taxon>Bacteria</taxon>
        <taxon>Candidatus Walliibacteriota</taxon>
    </lineage>
</organism>
<dbReference type="PANTHER" id="PTHR30244:SF30">
    <property type="entry name" value="BLR5990 PROTEIN"/>
    <property type="match status" value="1"/>
</dbReference>
<protein>
    <submittedName>
        <fullName evidence="4">Aminotransferase DegT</fullName>
    </submittedName>
</protein>
<dbReference type="AlphaFoldDB" id="A0A2N1PP47"/>
<evidence type="ECO:0000313" key="5">
    <source>
        <dbReference type="Proteomes" id="UP000233256"/>
    </source>
</evidence>
<dbReference type="PANTHER" id="PTHR30244">
    <property type="entry name" value="TRANSAMINASE"/>
    <property type="match status" value="1"/>
</dbReference>
<feature type="active site" description="Proton acceptor" evidence="1">
    <location>
        <position position="201"/>
    </location>
</feature>
<proteinExistence type="inferred from homology"/>
<evidence type="ECO:0000256" key="3">
    <source>
        <dbReference type="RuleBase" id="RU004508"/>
    </source>
</evidence>
<evidence type="ECO:0000313" key="4">
    <source>
        <dbReference type="EMBL" id="PKK90115.1"/>
    </source>
</evidence>
<keyword evidence="4" id="KW-0032">Aminotransferase</keyword>
<keyword evidence="4" id="KW-0808">Transferase</keyword>
<dbReference type="Pfam" id="PF01041">
    <property type="entry name" value="DegT_DnrJ_EryC1"/>
    <property type="match status" value="1"/>
</dbReference>
<evidence type="ECO:0000256" key="2">
    <source>
        <dbReference type="PIRSR" id="PIRSR000390-2"/>
    </source>
</evidence>
<evidence type="ECO:0000256" key="1">
    <source>
        <dbReference type="PIRSR" id="PIRSR000390-1"/>
    </source>
</evidence>
<comment type="similarity">
    <text evidence="3">Belongs to the DegT/DnrJ/EryC1 family.</text>
</comment>
<gene>
    <name evidence="4" type="ORF">CVV64_11180</name>
</gene>
<dbReference type="NCBIfam" id="TIGR04181">
    <property type="entry name" value="NHT_00031"/>
    <property type="match status" value="1"/>
</dbReference>
<reference evidence="4 5" key="1">
    <citation type="journal article" date="2017" name="ISME J.">
        <title>Potential for microbial H2 and metal transformations associated with novel bacteria and archaea in deep terrestrial subsurface sediments.</title>
        <authorList>
            <person name="Hernsdorf A.W."/>
            <person name="Amano Y."/>
            <person name="Miyakawa K."/>
            <person name="Ise K."/>
            <person name="Suzuki Y."/>
            <person name="Anantharaman K."/>
            <person name="Probst A."/>
            <person name="Burstein D."/>
            <person name="Thomas B.C."/>
            <person name="Banfield J.F."/>
        </authorList>
    </citation>
    <scope>NUCLEOTIDE SEQUENCE [LARGE SCALE GENOMIC DNA]</scope>
    <source>
        <strain evidence="4">HGW-Wallbacteria-1</strain>
    </source>
</reference>
<dbReference type="SUPFAM" id="SSF53383">
    <property type="entry name" value="PLP-dependent transferases"/>
    <property type="match status" value="1"/>
</dbReference>
<dbReference type="InterPro" id="IPR015424">
    <property type="entry name" value="PyrdxlP-dep_Trfase"/>
</dbReference>
<dbReference type="PIRSF" id="PIRSF000390">
    <property type="entry name" value="PLP_StrS"/>
    <property type="match status" value="1"/>
</dbReference>
<name>A0A2N1PP47_9BACT</name>
<sequence length="373" mass="40889">MENGPVGLHEPLFLDRESEYLSECLKTREVSSTGRFISEMENRLREITGCAGAILVGNGTVGLQVSLTAAGVGQGHEVLVPALTFVAAANAVVHCGATPHLVDVSEENLGVDAVRLEEYLAENCDLTENGARNRSTGRVIRALLVVHTFGHPPDMDALAQICRNWNMVMVEDGAEALGSTCRGRHCCTTGLVGIVSFNGNKIITTGGGGAVLTMDPQLATELRDLISTARIPHRWEIAHTTAAFNFRLPNLNAALGMAQLDRFEKILDVKRRLAAEYESHFSGYVGLKFLKEPEYARSNYWLNALILDREMASQRDEVLEKTNDSGFGTRPAWIPMHFLPMYSSVPRMDLRVTEDMAARIVNLPSGPGILWEK</sequence>